<dbReference type="InterPro" id="IPR004111">
    <property type="entry name" value="Repressor_TetR_C"/>
</dbReference>
<keyword evidence="1" id="KW-0805">Transcription regulation</keyword>
<dbReference type="GO" id="GO:0045892">
    <property type="term" value="P:negative regulation of DNA-templated transcription"/>
    <property type="evidence" value="ECO:0007669"/>
    <property type="project" value="InterPro"/>
</dbReference>
<dbReference type="GO" id="GO:0000976">
    <property type="term" value="F:transcription cis-regulatory region binding"/>
    <property type="evidence" value="ECO:0007669"/>
    <property type="project" value="TreeGrafter"/>
</dbReference>
<evidence type="ECO:0000256" key="4">
    <source>
        <dbReference type="PROSITE-ProRule" id="PRU00335"/>
    </source>
</evidence>
<accession>A0A7X5ZRR2</accession>
<proteinExistence type="predicted"/>
<dbReference type="PANTHER" id="PTHR30055">
    <property type="entry name" value="HTH-TYPE TRANSCRIPTIONAL REGULATOR RUTR"/>
    <property type="match status" value="1"/>
</dbReference>
<name>A0A7X5ZRR2_9PSEU</name>
<dbReference type="PANTHER" id="PTHR30055:SF151">
    <property type="entry name" value="TRANSCRIPTIONAL REGULATORY PROTEIN"/>
    <property type="match status" value="1"/>
</dbReference>
<dbReference type="InterPro" id="IPR009057">
    <property type="entry name" value="Homeodomain-like_sf"/>
</dbReference>
<feature type="domain" description="HTH tetR-type" evidence="5">
    <location>
        <begin position="30"/>
        <end position="90"/>
    </location>
</feature>
<keyword evidence="7" id="KW-1185">Reference proteome</keyword>
<evidence type="ECO:0000313" key="7">
    <source>
        <dbReference type="Proteomes" id="UP000545493"/>
    </source>
</evidence>
<keyword evidence="3" id="KW-0804">Transcription</keyword>
<dbReference type="InterPro" id="IPR001647">
    <property type="entry name" value="HTH_TetR"/>
</dbReference>
<organism evidence="6 7">
    <name type="scientific">Saccharomonospora amisosensis</name>
    <dbReference type="NCBI Taxonomy" id="1128677"/>
    <lineage>
        <taxon>Bacteria</taxon>
        <taxon>Bacillati</taxon>
        <taxon>Actinomycetota</taxon>
        <taxon>Actinomycetes</taxon>
        <taxon>Pseudonocardiales</taxon>
        <taxon>Pseudonocardiaceae</taxon>
        <taxon>Saccharomonospora</taxon>
    </lineage>
</organism>
<dbReference type="Proteomes" id="UP000545493">
    <property type="component" value="Unassembled WGS sequence"/>
</dbReference>
<keyword evidence="2 4" id="KW-0238">DNA-binding</keyword>
<protein>
    <submittedName>
        <fullName evidence="6">AcrR family transcriptional regulator</fullName>
    </submittedName>
</protein>
<dbReference type="RefSeq" id="WP_313886791.1">
    <property type="nucleotide sequence ID" value="NZ_JAAOYM010000001.1"/>
</dbReference>
<dbReference type="AlphaFoldDB" id="A0A7X5ZRR2"/>
<dbReference type="Gene3D" id="1.10.10.60">
    <property type="entry name" value="Homeodomain-like"/>
    <property type="match status" value="1"/>
</dbReference>
<dbReference type="PROSITE" id="PS50977">
    <property type="entry name" value="HTH_TETR_2"/>
    <property type="match status" value="1"/>
</dbReference>
<evidence type="ECO:0000256" key="3">
    <source>
        <dbReference type="ARBA" id="ARBA00023163"/>
    </source>
</evidence>
<reference evidence="6 7" key="1">
    <citation type="submission" date="2020-03" db="EMBL/GenBank/DDBJ databases">
        <title>Sequencing the genomes of 1000 actinobacteria strains.</title>
        <authorList>
            <person name="Klenk H.-P."/>
        </authorList>
    </citation>
    <scope>NUCLEOTIDE SEQUENCE [LARGE SCALE GENOMIC DNA]</scope>
    <source>
        <strain evidence="6 7">DSM 45685</strain>
    </source>
</reference>
<dbReference type="InterPro" id="IPR050109">
    <property type="entry name" value="HTH-type_TetR-like_transc_reg"/>
</dbReference>
<evidence type="ECO:0000256" key="1">
    <source>
        <dbReference type="ARBA" id="ARBA00023015"/>
    </source>
</evidence>
<dbReference type="Pfam" id="PF00440">
    <property type="entry name" value="TetR_N"/>
    <property type="match status" value="1"/>
</dbReference>
<dbReference type="SUPFAM" id="SSF46689">
    <property type="entry name" value="Homeodomain-like"/>
    <property type="match status" value="1"/>
</dbReference>
<dbReference type="InterPro" id="IPR036271">
    <property type="entry name" value="Tet_transcr_reg_TetR-rel_C_sf"/>
</dbReference>
<dbReference type="Gene3D" id="1.10.357.10">
    <property type="entry name" value="Tetracycline Repressor, domain 2"/>
    <property type="match status" value="1"/>
</dbReference>
<feature type="DNA-binding region" description="H-T-H motif" evidence="4">
    <location>
        <begin position="53"/>
        <end position="72"/>
    </location>
</feature>
<evidence type="ECO:0000256" key="2">
    <source>
        <dbReference type="ARBA" id="ARBA00023125"/>
    </source>
</evidence>
<comment type="caution">
    <text evidence="6">The sequence shown here is derived from an EMBL/GenBank/DDBJ whole genome shotgun (WGS) entry which is preliminary data.</text>
</comment>
<dbReference type="SUPFAM" id="SSF48498">
    <property type="entry name" value="Tetracyclin repressor-like, C-terminal domain"/>
    <property type="match status" value="1"/>
</dbReference>
<dbReference type="EMBL" id="JAAOYM010000001">
    <property type="protein sequence ID" value="NIJ12791.1"/>
    <property type="molecule type" value="Genomic_DNA"/>
</dbReference>
<gene>
    <name evidence="6" type="ORF">FHU38_003135</name>
</gene>
<dbReference type="Pfam" id="PF02909">
    <property type="entry name" value="TetR_C_1"/>
    <property type="match status" value="1"/>
</dbReference>
<evidence type="ECO:0000259" key="5">
    <source>
        <dbReference type="PROSITE" id="PS50977"/>
    </source>
</evidence>
<evidence type="ECO:0000313" key="6">
    <source>
        <dbReference type="EMBL" id="NIJ12791.1"/>
    </source>
</evidence>
<sequence length="253" mass="28154">MNVSSNGDSPLLSRVRVWLPARRSRGPAPAYDRDQIADAAIEIADADGLDAVTMRAVAARLGTGAMSLYRYVENKDALFELMSDRMLGRQDWPPLTGDWRQDLRDVARGQRRALLEHPWLLRVWSGGPTLGPNMLAGFERAMSIVDGLGLDIDEMLETVTLVHTWVNGHVRTELDARAYFGGATQEEVQRAMGPYVESIVESGRYPYLSRMIAEAGSLHLDEEERFERALERFLAGIEATLPKGKEPGGRDSE</sequence>
<dbReference type="GO" id="GO:0003700">
    <property type="term" value="F:DNA-binding transcription factor activity"/>
    <property type="evidence" value="ECO:0007669"/>
    <property type="project" value="TreeGrafter"/>
</dbReference>